<dbReference type="AlphaFoldDB" id="A0A318Z846"/>
<dbReference type="Gene3D" id="3.30.420.40">
    <property type="match status" value="2"/>
</dbReference>
<dbReference type="FunFam" id="3.30.420.40:FF:000028">
    <property type="entry name" value="heat shock 70 kDa protein-like"/>
    <property type="match status" value="1"/>
</dbReference>
<keyword evidence="4 8" id="KW-0547">Nucleotide-binding</keyword>
<dbReference type="Pfam" id="PF00012">
    <property type="entry name" value="HSP70"/>
    <property type="match status" value="1"/>
</dbReference>
<dbReference type="GO" id="GO:0005524">
    <property type="term" value="F:ATP binding"/>
    <property type="evidence" value="ECO:0007669"/>
    <property type="project" value="UniProtKB-KW"/>
</dbReference>
<dbReference type="InterPro" id="IPR029048">
    <property type="entry name" value="HSP70_C_sf"/>
</dbReference>
<evidence type="ECO:0000256" key="3">
    <source>
        <dbReference type="ARBA" id="ARBA00019933"/>
    </source>
</evidence>
<dbReference type="FunFam" id="2.60.34.10:FF:000002">
    <property type="entry name" value="Heat shock 70 kDa"/>
    <property type="match status" value="1"/>
</dbReference>
<evidence type="ECO:0000256" key="8">
    <source>
        <dbReference type="RuleBase" id="RU003322"/>
    </source>
</evidence>
<dbReference type="Gene3D" id="3.90.640.10">
    <property type="entry name" value="Actin, Chain A, domain 4"/>
    <property type="match status" value="1"/>
</dbReference>
<dbReference type="Proteomes" id="UP000248349">
    <property type="component" value="Unassembled WGS sequence"/>
</dbReference>
<evidence type="ECO:0000256" key="9">
    <source>
        <dbReference type="SAM" id="MobiDB-lite"/>
    </source>
</evidence>
<dbReference type="FunFam" id="3.30.30.30:FF:000001">
    <property type="entry name" value="heat shock 70 kDa protein-like"/>
    <property type="match status" value="1"/>
</dbReference>
<dbReference type="InterPro" id="IPR029047">
    <property type="entry name" value="HSP70_peptide-bd_sf"/>
</dbReference>
<dbReference type="NCBIfam" id="NF001413">
    <property type="entry name" value="PRK00290.1"/>
    <property type="match status" value="1"/>
</dbReference>
<dbReference type="GO" id="GO:0140662">
    <property type="term" value="F:ATP-dependent protein folding chaperone"/>
    <property type="evidence" value="ECO:0007669"/>
    <property type="project" value="InterPro"/>
</dbReference>
<evidence type="ECO:0000256" key="4">
    <source>
        <dbReference type="ARBA" id="ARBA00022741"/>
    </source>
</evidence>
<dbReference type="FunFam" id="3.90.640.10:FF:000002">
    <property type="entry name" value="Heat shock 70 kDa"/>
    <property type="match status" value="1"/>
</dbReference>
<dbReference type="InterPro" id="IPR043129">
    <property type="entry name" value="ATPase_NBD"/>
</dbReference>
<keyword evidence="5 8" id="KW-0067">ATP-binding</keyword>
<dbReference type="Gene3D" id="1.20.1270.10">
    <property type="match status" value="1"/>
</dbReference>
<proteinExistence type="inferred from homology"/>
<dbReference type="Gene3D" id="3.30.30.30">
    <property type="match status" value="1"/>
</dbReference>
<dbReference type="EMBL" id="KZ821250">
    <property type="protein sequence ID" value="PYH42594.1"/>
    <property type="molecule type" value="Genomic_DNA"/>
</dbReference>
<sequence length="637" mass="69424">MAPAVGIDLGTTYSCVGVFRDDRIEIIANDQGNRTTPSFVAFTDTERLIGDAAKNQVAMNPHNTVFDAKRLIGRRFADAEVQSDMKHWPFKVVDDKAGKPIVEVEFKGETKQFTPEEISSMILTKMRETAESYLGGTVNNAVITVPAYFNDSQRQATKDAGLIAGLNVLRIINEPTAAAIAYGLDKKTEGERNVLIFDLGGGTFDVSLLTIEEGIFEVKATAGDTHLGGEDFDNRLVNHFVNEFKRKHKKDLTTNARALRRLRTACERAKRTLSSAAQTSIEIDSLFEGIDFYTSITRARFEELCQDLFRSTMEPVERVLRDAKIDKASVHEIVLVGGSTRIPKIQRLVSDFFNKEANKSINPDEAVAYGAAVQAAILSGDTSSKSTNEILLLDVAPLSLGIETAGGVMTALIKRNTTIPTKKSETFSTYSDNQPGVLIQVYEGERARTKDNNLLGKFELTGIPPAPRGVPQIEVTFDLDANGIMNVSAIEKGTGKTNKITITNDKGRLSKEEIERMLADAEKFKAEDEAEASRIQAKNGLESYAYSLKNTLSEGKLTINDADKEKVTAKIDETISWLDSNQTATKEEYESQQKELEGVANPIISAAYGAAGGAPGGAAPGATRTADDVEEGPEELD</sequence>
<evidence type="ECO:0000256" key="7">
    <source>
        <dbReference type="ARBA" id="ARBA00069311"/>
    </source>
</evidence>
<dbReference type="FunFam" id="3.30.420.40:FF:000172">
    <property type="entry name" value="Heat shock 70 kDa protein"/>
    <property type="match status" value="1"/>
</dbReference>
<dbReference type="RefSeq" id="XP_025428576.1">
    <property type="nucleotide sequence ID" value="XM_025572844.1"/>
</dbReference>
<evidence type="ECO:0000313" key="11">
    <source>
        <dbReference type="Proteomes" id="UP000248349"/>
    </source>
</evidence>
<dbReference type="CDD" id="cd10233">
    <property type="entry name" value="ASKHA_NBD_HSP70_HSPA1"/>
    <property type="match status" value="1"/>
</dbReference>
<dbReference type="PROSITE" id="PS01036">
    <property type="entry name" value="HSP70_3"/>
    <property type="match status" value="1"/>
</dbReference>
<dbReference type="FunFam" id="1.20.1270.10:FF:000016">
    <property type="entry name" value="Heat shock protein 70"/>
    <property type="match status" value="1"/>
</dbReference>
<dbReference type="SUPFAM" id="SSF100934">
    <property type="entry name" value="Heat shock protein 70kD (HSP70), C-terminal subdomain"/>
    <property type="match status" value="1"/>
</dbReference>
<name>A0A318Z846_9EURO</name>
<evidence type="ECO:0000256" key="5">
    <source>
        <dbReference type="ARBA" id="ARBA00022840"/>
    </source>
</evidence>
<evidence type="ECO:0000256" key="2">
    <source>
        <dbReference type="ARBA" id="ARBA00018181"/>
    </source>
</evidence>
<evidence type="ECO:0000256" key="6">
    <source>
        <dbReference type="ARBA" id="ARBA00023016"/>
    </source>
</evidence>
<feature type="compositionally biased region" description="Gly residues" evidence="9">
    <location>
        <begin position="610"/>
        <end position="619"/>
    </location>
</feature>
<dbReference type="FunFam" id="3.30.420.40:FF:000026">
    <property type="entry name" value="Heat shock protein 70"/>
    <property type="match status" value="1"/>
</dbReference>
<protein>
    <recommendedName>
        <fullName evidence="7">Endoplasmic reticulum chaperone BIP</fullName>
    </recommendedName>
    <alternativeName>
        <fullName evidence="3">Endoplasmic reticulum chaperone BiP</fullName>
    </alternativeName>
    <alternativeName>
        <fullName evidence="2">Heat shock 70 kDa protein</fullName>
    </alternativeName>
</protein>
<comment type="similarity">
    <text evidence="1 8">Belongs to the heat shock protein 70 family.</text>
</comment>
<dbReference type="SUPFAM" id="SSF53067">
    <property type="entry name" value="Actin-like ATPase domain"/>
    <property type="match status" value="2"/>
</dbReference>
<dbReference type="GeneID" id="37074072"/>
<dbReference type="InterPro" id="IPR013126">
    <property type="entry name" value="Hsp_70_fam"/>
</dbReference>
<dbReference type="PRINTS" id="PR00301">
    <property type="entry name" value="HEATSHOCK70"/>
</dbReference>
<gene>
    <name evidence="10" type="ORF">BP01DRAFT_324986</name>
</gene>
<keyword evidence="11" id="KW-1185">Reference proteome</keyword>
<dbReference type="Gene3D" id="2.60.34.10">
    <property type="entry name" value="Substrate Binding Domain Of DNAk, Chain A, domain 1"/>
    <property type="match status" value="1"/>
</dbReference>
<dbReference type="PANTHER" id="PTHR19375">
    <property type="entry name" value="HEAT SHOCK PROTEIN 70KDA"/>
    <property type="match status" value="1"/>
</dbReference>
<dbReference type="PROSITE" id="PS00297">
    <property type="entry name" value="HSP70_1"/>
    <property type="match status" value="1"/>
</dbReference>
<keyword evidence="6" id="KW-0346">Stress response</keyword>
<reference evidence="10 11" key="1">
    <citation type="submission" date="2016-12" db="EMBL/GenBank/DDBJ databases">
        <title>The genomes of Aspergillus section Nigri reveals drivers in fungal speciation.</title>
        <authorList>
            <consortium name="DOE Joint Genome Institute"/>
            <person name="Vesth T.C."/>
            <person name="Nybo J."/>
            <person name="Theobald S."/>
            <person name="Brandl J."/>
            <person name="Frisvad J.C."/>
            <person name="Nielsen K.F."/>
            <person name="Lyhne E.K."/>
            <person name="Kogle M.E."/>
            <person name="Kuo A."/>
            <person name="Riley R."/>
            <person name="Clum A."/>
            <person name="Nolan M."/>
            <person name="Lipzen A."/>
            <person name="Salamov A."/>
            <person name="Henrissat B."/>
            <person name="Wiebenga A."/>
            <person name="De Vries R.P."/>
            <person name="Grigoriev I.V."/>
            <person name="Mortensen U.H."/>
            <person name="Andersen M.R."/>
            <person name="Baker S.E."/>
        </authorList>
    </citation>
    <scope>NUCLEOTIDE SEQUENCE [LARGE SCALE GENOMIC DNA]</scope>
    <source>
        <strain evidence="10 11">JOP 1030-1</strain>
    </source>
</reference>
<evidence type="ECO:0000313" key="10">
    <source>
        <dbReference type="EMBL" id="PYH42594.1"/>
    </source>
</evidence>
<feature type="compositionally biased region" description="Acidic residues" evidence="9">
    <location>
        <begin position="628"/>
        <end position="637"/>
    </location>
</feature>
<evidence type="ECO:0000256" key="1">
    <source>
        <dbReference type="ARBA" id="ARBA00007381"/>
    </source>
</evidence>
<dbReference type="PROSITE" id="PS00329">
    <property type="entry name" value="HSP70_2"/>
    <property type="match status" value="1"/>
</dbReference>
<accession>A0A318Z846</accession>
<dbReference type="OrthoDB" id="2401965at2759"/>
<dbReference type="STRING" id="1450539.A0A318Z846"/>
<dbReference type="InterPro" id="IPR018181">
    <property type="entry name" value="Heat_shock_70_CS"/>
</dbReference>
<feature type="region of interest" description="Disordered" evidence="9">
    <location>
        <begin position="609"/>
        <end position="637"/>
    </location>
</feature>
<organism evidence="10 11">
    <name type="scientific">Aspergillus saccharolyticus JOP 1030-1</name>
    <dbReference type="NCBI Taxonomy" id="1450539"/>
    <lineage>
        <taxon>Eukaryota</taxon>
        <taxon>Fungi</taxon>
        <taxon>Dikarya</taxon>
        <taxon>Ascomycota</taxon>
        <taxon>Pezizomycotina</taxon>
        <taxon>Eurotiomycetes</taxon>
        <taxon>Eurotiomycetidae</taxon>
        <taxon>Eurotiales</taxon>
        <taxon>Aspergillaceae</taxon>
        <taxon>Aspergillus</taxon>
        <taxon>Aspergillus subgen. Circumdati</taxon>
    </lineage>
</organism>
<dbReference type="SUPFAM" id="SSF100920">
    <property type="entry name" value="Heat shock protein 70kD (HSP70), peptide-binding domain"/>
    <property type="match status" value="1"/>
</dbReference>